<reference evidence="2" key="1">
    <citation type="journal article" date="2020" name="Fungal Divers.">
        <title>Resolving the Mortierellaceae phylogeny through synthesis of multi-gene phylogenetics and phylogenomics.</title>
        <authorList>
            <person name="Vandepol N."/>
            <person name="Liber J."/>
            <person name="Desiro A."/>
            <person name="Na H."/>
            <person name="Kennedy M."/>
            <person name="Barry K."/>
            <person name="Grigoriev I.V."/>
            <person name="Miller A.N."/>
            <person name="O'Donnell K."/>
            <person name="Stajich J.E."/>
            <person name="Bonito G."/>
        </authorList>
    </citation>
    <scope>NUCLEOTIDE SEQUENCE</scope>
    <source>
        <strain evidence="2">MES-2147</strain>
    </source>
</reference>
<name>A0A9P6ML84_9FUNG</name>
<feature type="region of interest" description="Disordered" evidence="1">
    <location>
        <begin position="67"/>
        <end position="89"/>
    </location>
</feature>
<dbReference type="AlphaFoldDB" id="A0A9P6ML84"/>
<evidence type="ECO:0000256" key="1">
    <source>
        <dbReference type="SAM" id="MobiDB-lite"/>
    </source>
</evidence>
<feature type="compositionally biased region" description="Basic and acidic residues" evidence="1">
    <location>
        <begin position="262"/>
        <end position="277"/>
    </location>
</feature>
<gene>
    <name evidence="2" type="ORF">BGZ65_005546</name>
</gene>
<keyword evidence="3" id="KW-1185">Reference proteome</keyword>
<feature type="compositionally biased region" description="Basic and acidic residues" evidence="1">
    <location>
        <begin position="78"/>
        <end position="89"/>
    </location>
</feature>
<dbReference type="OrthoDB" id="8062037at2759"/>
<evidence type="ECO:0000313" key="3">
    <source>
        <dbReference type="Proteomes" id="UP000749646"/>
    </source>
</evidence>
<organism evidence="2 3">
    <name type="scientific">Modicella reniformis</name>
    <dbReference type="NCBI Taxonomy" id="1440133"/>
    <lineage>
        <taxon>Eukaryota</taxon>
        <taxon>Fungi</taxon>
        <taxon>Fungi incertae sedis</taxon>
        <taxon>Mucoromycota</taxon>
        <taxon>Mortierellomycotina</taxon>
        <taxon>Mortierellomycetes</taxon>
        <taxon>Mortierellales</taxon>
        <taxon>Mortierellaceae</taxon>
        <taxon>Modicella</taxon>
    </lineage>
</organism>
<dbReference type="EMBL" id="JAAAHW010000079">
    <property type="protein sequence ID" value="KAG0006657.1"/>
    <property type="molecule type" value="Genomic_DNA"/>
</dbReference>
<comment type="caution">
    <text evidence="2">The sequence shown here is derived from an EMBL/GenBank/DDBJ whole genome shotgun (WGS) entry which is preliminary data.</text>
</comment>
<dbReference type="Proteomes" id="UP000749646">
    <property type="component" value="Unassembled WGS sequence"/>
</dbReference>
<feature type="compositionally biased region" description="Basic and acidic residues" evidence="1">
    <location>
        <begin position="288"/>
        <end position="298"/>
    </location>
</feature>
<sequence length="298" mass="33589">MVSSRLLQGCNASLTIRNFHLAALDDKNLDPMTRRPRKVLVCKDHVPMPKASLNVDALTFRHTTSVPKPSIPGLHRSMMGERGGESKEGESVFGYYRRKTGTPKSLDQGSHAEILKDSRAQEKRKDKGCYTPTTTTIRTETTSTTTLPKYRQDQFTISAVVSDPTTVSYLATGETQDPVNDDDSFRTLPVRHSDYEYQQDQADSWDDDTDVDDNKQERAFMMKSTITGDETATDVVKEVDMSLEDLVLSSKLMEHNKHRRHESAESFKEDQRHKAAAEDEWGTTPTDDLGRREVIAGM</sequence>
<protein>
    <submittedName>
        <fullName evidence="2">Uncharacterized protein</fullName>
    </submittedName>
</protein>
<accession>A0A9P6ML84</accession>
<evidence type="ECO:0000313" key="2">
    <source>
        <dbReference type="EMBL" id="KAG0006657.1"/>
    </source>
</evidence>
<proteinExistence type="predicted"/>
<feature type="region of interest" description="Disordered" evidence="1">
    <location>
        <begin position="254"/>
        <end position="298"/>
    </location>
</feature>